<evidence type="ECO:0000256" key="1">
    <source>
        <dbReference type="SAM" id="MobiDB-lite"/>
    </source>
</evidence>
<evidence type="ECO:0000259" key="2">
    <source>
        <dbReference type="PROSITE" id="PS50132"/>
    </source>
</evidence>
<dbReference type="Pfam" id="PF00615">
    <property type="entry name" value="RGS"/>
    <property type="match status" value="1"/>
</dbReference>
<evidence type="ECO:0000313" key="3">
    <source>
        <dbReference type="EMBL" id="RAR14750.1"/>
    </source>
</evidence>
<protein>
    <submittedName>
        <fullName evidence="3">Regulator of G protein signaling superfamily</fullName>
    </submittedName>
</protein>
<dbReference type="EMBL" id="QGDH01000018">
    <property type="protein sequence ID" value="RAR14750.1"/>
    <property type="molecule type" value="Genomic_DNA"/>
</dbReference>
<dbReference type="PANTHER" id="PTHR10845:SF267">
    <property type="entry name" value="REGULATOR OF G PROTEIN SIGNALING DOMAIN PROTEIN (AFU_ORTHOLOGUE AFUA_6G06860)"/>
    <property type="match status" value="1"/>
</dbReference>
<comment type="caution">
    <text evidence="3">The sequence shown here is derived from an EMBL/GenBank/DDBJ whole genome shotgun (WGS) entry which is preliminary data.</text>
</comment>
<dbReference type="InterPro" id="IPR044926">
    <property type="entry name" value="RGS_subdomain_2"/>
</dbReference>
<dbReference type="PANTHER" id="PTHR10845">
    <property type="entry name" value="REGULATOR OF G PROTEIN SIGNALING"/>
    <property type="match status" value="1"/>
</dbReference>
<dbReference type="Gene3D" id="1.10.167.10">
    <property type="entry name" value="Regulator of G-protein Signalling 4, domain 2"/>
    <property type="match status" value="1"/>
</dbReference>
<feature type="compositionally biased region" description="Polar residues" evidence="1">
    <location>
        <begin position="541"/>
        <end position="552"/>
    </location>
</feature>
<feature type="region of interest" description="Disordered" evidence="1">
    <location>
        <begin position="57"/>
        <end position="86"/>
    </location>
</feature>
<gene>
    <name evidence="3" type="ORF">DDE83_001782</name>
</gene>
<proteinExistence type="predicted"/>
<feature type="compositionally biased region" description="Polar residues" evidence="1">
    <location>
        <begin position="455"/>
        <end position="495"/>
    </location>
</feature>
<sequence length="598" mass="65122">MARKARLAAFSRGGRRHACSCRAALLPFCSLMAKPLGGDVASAPVHTHVLTHIGLPVSPRLRHSPGPPQADTDRAPKARKDHPDHARPIYLCNRQKQRLRPPSPLPEIPLCRVRSSCCRVPVPEGAIEDIHPCVTACPLALSTALDAAAVGTIIHIPPWPTDTWFDPNLVPPAVKLAQQLQLCPCEGFDEQSRKNARRVYKHFWKSVMVTRKSGSQALSIRTSSTASNSPSPSQLDLDEQHVNMAMSDCPPQPAPLTVSIPKNIPSPQCRKPNLAEILNNTAPPPYTLTSFMAFLSQNHCLENLEFTMDASRYRKHYSKMVNRHPGSPISPLSDECAYVLMLWRRLIDAYIRESGPREVNLPAEVRDQLLGLSDSYVPPHPSSLDSAVAKINELMEESVLVSFLNSVSPQSAHPTGSHESYAGSNISRSSTRSYEERSIMSRSSQPPLPAHQRASAPSSLTSGFMQSRPFSHSRFHSQPTSSGQPSATRVTSGYASGSDALTDDSGSASSPSGMSDPLTPPGTPPMSEYPMTDFHHAYYETGSNSGTPSPRNSRGEHNGLASATRDSWKRVSSKLWPKKKSGGQLRDDEPGVVEGGLF</sequence>
<reference evidence="4" key="1">
    <citation type="submission" date="2018-05" db="EMBL/GenBank/DDBJ databases">
        <title>Draft genome sequence of Stemphylium lycopersici strain CIDEFI 213.</title>
        <authorList>
            <person name="Medina R."/>
            <person name="Franco M.E.E."/>
            <person name="Lucentini C.G."/>
            <person name="Saparrat M.C.N."/>
            <person name="Balatti P.A."/>
        </authorList>
    </citation>
    <scope>NUCLEOTIDE SEQUENCE [LARGE SCALE GENOMIC DNA]</scope>
    <source>
        <strain evidence="4">CIDEFI 213</strain>
    </source>
</reference>
<dbReference type="CDD" id="cd07440">
    <property type="entry name" value="RGS"/>
    <property type="match status" value="1"/>
</dbReference>
<dbReference type="InterPro" id="IPR036305">
    <property type="entry name" value="RGS_sf"/>
</dbReference>
<keyword evidence="4" id="KW-1185">Reference proteome</keyword>
<feature type="compositionally biased region" description="Low complexity" evidence="1">
    <location>
        <begin position="503"/>
        <end position="517"/>
    </location>
</feature>
<organism evidence="3 4">
    <name type="scientific">Stemphylium lycopersici</name>
    <name type="common">Tomato gray leaf spot disease fungus</name>
    <name type="synonym">Thyrospora lycopersici</name>
    <dbReference type="NCBI Taxonomy" id="183478"/>
    <lineage>
        <taxon>Eukaryota</taxon>
        <taxon>Fungi</taxon>
        <taxon>Dikarya</taxon>
        <taxon>Ascomycota</taxon>
        <taxon>Pezizomycotina</taxon>
        <taxon>Dothideomycetes</taxon>
        <taxon>Pleosporomycetidae</taxon>
        <taxon>Pleosporales</taxon>
        <taxon>Pleosporineae</taxon>
        <taxon>Pleosporaceae</taxon>
        <taxon>Stemphylium</taxon>
    </lineage>
</organism>
<dbReference type="InterPro" id="IPR016137">
    <property type="entry name" value="RGS"/>
</dbReference>
<dbReference type="PROSITE" id="PS50132">
    <property type="entry name" value="RGS"/>
    <property type="match status" value="1"/>
</dbReference>
<name>A0A364NBY8_STELY</name>
<feature type="compositionally biased region" description="Basic and acidic residues" evidence="1">
    <location>
        <begin position="71"/>
        <end position="86"/>
    </location>
</feature>
<dbReference type="OrthoDB" id="10266999at2759"/>
<accession>A0A364NBY8</accession>
<dbReference type="AlphaFoldDB" id="A0A364NBY8"/>
<dbReference type="Proteomes" id="UP000249619">
    <property type="component" value="Unassembled WGS sequence"/>
</dbReference>
<evidence type="ECO:0000313" key="4">
    <source>
        <dbReference type="Proteomes" id="UP000249619"/>
    </source>
</evidence>
<feature type="region of interest" description="Disordered" evidence="1">
    <location>
        <begin position="407"/>
        <end position="598"/>
    </location>
</feature>
<dbReference type="SMART" id="SM00315">
    <property type="entry name" value="RGS"/>
    <property type="match status" value="1"/>
</dbReference>
<feature type="compositionally biased region" description="Polar residues" evidence="1">
    <location>
        <begin position="407"/>
        <end position="426"/>
    </location>
</feature>
<feature type="domain" description="RGS" evidence="2">
    <location>
        <begin position="291"/>
        <end position="406"/>
    </location>
</feature>
<dbReference type="SUPFAM" id="SSF48097">
    <property type="entry name" value="Regulator of G-protein signaling, RGS"/>
    <property type="match status" value="1"/>
</dbReference>